<accession>A0A926NKT8</accession>
<proteinExistence type="predicted"/>
<sequence length="88" mass="10434">METYFERLTNLLLEKNDRLSYGQARTWVELLWEDFESNSAKAGDVYKGKNVTERIVTQLIQQYGDKLDEFVATNPKYKHLLDNDHLKH</sequence>
<dbReference type="AlphaFoldDB" id="A0A926NKT8"/>
<reference evidence="1" key="1">
    <citation type="submission" date="2020-09" db="EMBL/GenBank/DDBJ databases">
        <title>A novel bacterium of genus Bacillus, isolated from South China Sea.</title>
        <authorList>
            <person name="Huang H."/>
            <person name="Mo K."/>
            <person name="Hu Y."/>
        </authorList>
    </citation>
    <scope>NUCLEOTIDE SEQUENCE</scope>
    <source>
        <strain evidence="1">IB182487</strain>
    </source>
</reference>
<dbReference type="Pfam" id="PF14043">
    <property type="entry name" value="WVELL"/>
    <property type="match status" value="1"/>
</dbReference>
<dbReference type="Proteomes" id="UP000626844">
    <property type="component" value="Unassembled WGS sequence"/>
</dbReference>
<evidence type="ECO:0000313" key="1">
    <source>
        <dbReference type="EMBL" id="MBD1379656.1"/>
    </source>
</evidence>
<dbReference type="RefSeq" id="WP_191156498.1">
    <property type="nucleotide sequence ID" value="NZ_JACXAI010000004.1"/>
</dbReference>
<keyword evidence="2" id="KW-1185">Reference proteome</keyword>
<evidence type="ECO:0000313" key="2">
    <source>
        <dbReference type="Proteomes" id="UP000626844"/>
    </source>
</evidence>
<name>A0A926NKT8_9BACI</name>
<gene>
    <name evidence="1" type="ORF">IC621_05380</name>
</gene>
<comment type="caution">
    <text evidence="1">The sequence shown here is derived from an EMBL/GenBank/DDBJ whole genome shotgun (WGS) entry which is preliminary data.</text>
</comment>
<dbReference type="EMBL" id="JACXAI010000004">
    <property type="protein sequence ID" value="MBD1379656.1"/>
    <property type="molecule type" value="Genomic_DNA"/>
</dbReference>
<organism evidence="1 2">
    <name type="scientific">Metabacillus arenae</name>
    <dbReference type="NCBI Taxonomy" id="2771434"/>
    <lineage>
        <taxon>Bacteria</taxon>
        <taxon>Bacillati</taxon>
        <taxon>Bacillota</taxon>
        <taxon>Bacilli</taxon>
        <taxon>Bacillales</taxon>
        <taxon>Bacillaceae</taxon>
        <taxon>Metabacillus</taxon>
    </lineage>
</organism>
<protein>
    <submittedName>
        <fullName evidence="1">YfhJ family protein</fullName>
    </submittedName>
</protein>
<dbReference type="InterPro" id="IPR026952">
    <property type="entry name" value="WVELL"/>
</dbReference>